<evidence type="ECO:0000256" key="1">
    <source>
        <dbReference type="ARBA" id="ARBA00000085"/>
    </source>
</evidence>
<feature type="domain" description="PAS" evidence="11">
    <location>
        <begin position="157"/>
        <end position="230"/>
    </location>
</feature>
<dbReference type="PRINTS" id="PR00344">
    <property type="entry name" value="BCTRLSENSOR"/>
</dbReference>
<feature type="domain" description="Response regulatory" evidence="10">
    <location>
        <begin position="533"/>
        <end position="649"/>
    </location>
</feature>
<protein>
    <recommendedName>
        <fullName evidence="3">histidine kinase</fullName>
        <ecNumber evidence="3">2.7.13.3</ecNumber>
    </recommendedName>
</protein>
<dbReference type="SUPFAM" id="SSF52172">
    <property type="entry name" value="CheY-like"/>
    <property type="match status" value="1"/>
</dbReference>
<dbReference type="InterPro" id="IPR000014">
    <property type="entry name" value="PAS"/>
</dbReference>
<dbReference type="InterPro" id="IPR036890">
    <property type="entry name" value="HATPase_C_sf"/>
</dbReference>
<dbReference type="InterPro" id="IPR001789">
    <property type="entry name" value="Sig_transdc_resp-reg_receiver"/>
</dbReference>
<evidence type="ECO:0000256" key="2">
    <source>
        <dbReference type="ARBA" id="ARBA00004429"/>
    </source>
</evidence>
<keyword evidence="14" id="KW-1185">Reference proteome</keyword>
<feature type="domain" description="PAC" evidence="12">
    <location>
        <begin position="104"/>
        <end position="156"/>
    </location>
</feature>
<dbReference type="AlphaFoldDB" id="A0A2S5T2F8"/>
<dbReference type="InterPro" id="IPR036097">
    <property type="entry name" value="HisK_dim/P_sf"/>
</dbReference>
<evidence type="ECO:0000313" key="13">
    <source>
        <dbReference type="EMBL" id="PPE69132.1"/>
    </source>
</evidence>
<evidence type="ECO:0000256" key="3">
    <source>
        <dbReference type="ARBA" id="ARBA00012438"/>
    </source>
</evidence>
<gene>
    <name evidence="13" type="ORF">C1702_13885</name>
</gene>
<dbReference type="SMART" id="SM00448">
    <property type="entry name" value="REC"/>
    <property type="match status" value="1"/>
</dbReference>
<proteinExistence type="predicted"/>
<comment type="caution">
    <text evidence="13">The sequence shown here is derived from an EMBL/GenBank/DDBJ whole genome shotgun (WGS) entry which is preliminary data.</text>
</comment>
<comment type="catalytic activity">
    <reaction evidence="1">
        <text>ATP + protein L-histidine = ADP + protein N-phospho-L-histidine.</text>
        <dbReference type="EC" id="2.7.13.3"/>
    </reaction>
</comment>
<dbReference type="CDD" id="cd00082">
    <property type="entry name" value="HisKA"/>
    <property type="match status" value="1"/>
</dbReference>
<dbReference type="Pfam" id="PF02518">
    <property type="entry name" value="HATPase_c"/>
    <property type="match status" value="1"/>
</dbReference>
<dbReference type="PROSITE" id="PS50109">
    <property type="entry name" value="HIS_KIN"/>
    <property type="match status" value="1"/>
</dbReference>
<dbReference type="PROSITE" id="PS50113">
    <property type="entry name" value="PAC"/>
    <property type="match status" value="2"/>
</dbReference>
<dbReference type="SMART" id="SM00091">
    <property type="entry name" value="PAS"/>
    <property type="match status" value="2"/>
</dbReference>
<evidence type="ECO:0000256" key="6">
    <source>
        <dbReference type="ARBA" id="ARBA00022777"/>
    </source>
</evidence>
<evidence type="ECO:0000259" key="12">
    <source>
        <dbReference type="PROSITE" id="PS50113"/>
    </source>
</evidence>
<keyword evidence="4 7" id="KW-0597">Phosphoprotein</keyword>
<dbReference type="SUPFAM" id="SSF55785">
    <property type="entry name" value="PYP-like sensor domain (PAS domain)"/>
    <property type="match status" value="2"/>
</dbReference>
<dbReference type="NCBIfam" id="TIGR00229">
    <property type="entry name" value="sensory_box"/>
    <property type="match status" value="2"/>
</dbReference>
<dbReference type="GO" id="GO:0009927">
    <property type="term" value="F:histidine phosphotransfer kinase activity"/>
    <property type="evidence" value="ECO:0007669"/>
    <property type="project" value="TreeGrafter"/>
</dbReference>
<dbReference type="CDD" id="cd00130">
    <property type="entry name" value="PAS"/>
    <property type="match status" value="2"/>
</dbReference>
<dbReference type="Pfam" id="PF00072">
    <property type="entry name" value="Response_reg"/>
    <property type="match status" value="1"/>
</dbReference>
<dbReference type="InterPro" id="IPR004358">
    <property type="entry name" value="Sig_transdc_His_kin-like_C"/>
</dbReference>
<evidence type="ECO:0000259" key="11">
    <source>
        <dbReference type="PROSITE" id="PS50112"/>
    </source>
</evidence>
<dbReference type="Pfam" id="PF08448">
    <property type="entry name" value="PAS_4"/>
    <property type="match status" value="1"/>
</dbReference>
<feature type="domain" description="PAC" evidence="12">
    <location>
        <begin position="232"/>
        <end position="284"/>
    </location>
</feature>
<evidence type="ECO:0000256" key="7">
    <source>
        <dbReference type="PROSITE-ProRule" id="PRU00169"/>
    </source>
</evidence>
<dbReference type="Gene3D" id="3.30.450.20">
    <property type="entry name" value="PAS domain"/>
    <property type="match status" value="2"/>
</dbReference>
<evidence type="ECO:0000313" key="14">
    <source>
        <dbReference type="Proteomes" id="UP000239406"/>
    </source>
</evidence>
<sequence>MDRPRNAQWGSPRGSCTMAPTPIHVPPLPDEHFRLLVDAVQDYAIFMLDPQGHVVSWNQGAQKIKGYAADEVIGRHFSLFYPPEVAAAGWPQEELRRATRDGRYEEENWRVRKDGSRFWALVVITAMRDADGRLRGFAKVTRDLSERRRQEEALRRSEESFRLLVEGVKDYAIYMLDAQGFVRSWNAAAASIKGYAASEALGRHVSMFYTRQDVDARVPEAELARAVAQGRAEVEGWRVRKDGSSFWAHAILNPLYDEHGQLRGYAKVTRDMTERRRLEELERSSRRMSEFLAMLAHELRNPLAPIRNAVSIMQLEALDMQRLRTCRDIIDRQLSHLTHLVDDLLDVGRIATGKIALKKAPMDLIEAVMRSVEAARPEFDARRQHLQLELPDEPVPLVGDTTRISQVVQNLLNNAAKFTPSEGQVTLRVRTDGRTAVIDVIDTGAGIAPDLAERMFDLFVQGHAAGTGSESGLGIGLTLARSLVEMHGGIISVHSDGPGRGSHFTVRLPLGPAEPEAGAPSSETLAGHGAHTRVLVVDDNQDSADSMAAVMELLGQETRVAYSGQQALAIAREWHPDAVLLDLTMPQSDGFEVLQALRALSGGHELYVAAMTGYAQDHDWRRTLQAGFDEHLPKPVDMDTLQRVLHDIERHRRQRQSGHPLR</sequence>
<dbReference type="GO" id="GO:0005886">
    <property type="term" value="C:plasma membrane"/>
    <property type="evidence" value="ECO:0007669"/>
    <property type="project" value="UniProtKB-SubCell"/>
</dbReference>
<dbReference type="SMART" id="SM00388">
    <property type="entry name" value="HisKA"/>
    <property type="match status" value="1"/>
</dbReference>
<accession>A0A2S5T2F8</accession>
<dbReference type="Gene3D" id="1.10.287.130">
    <property type="match status" value="1"/>
</dbReference>
<keyword evidence="5" id="KW-0808">Transferase</keyword>
<dbReference type="InterPro" id="IPR035965">
    <property type="entry name" value="PAS-like_dom_sf"/>
</dbReference>
<feature type="domain" description="Histidine kinase" evidence="9">
    <location>
        <begin position="294"/>
        <end position="512"/>
    </location>
</feature>
<dbReference type="SUPFAM" id="SSF55874">
    <property type="entry name" value="ATPase domain of HSP90 chaperone/DNA topoisomerase II/histidine kinase"/>
    <property type="match status" value="1"/>
</dbReference>
<comment type="subcellular location">
    <subcellularLocation>
        <location evidence="2">Cell inner membrane</location>
        <topology evidence="2">Multi-pass membrane protein</topology>
    </subcellularLocation>
</comment>
<dbReference type="PANTHER" id="PTHR43047:SF72">
    <property type="entry name" value="OSMOSENSING HISTIDINE PROTEIN KINASE SLN1"/>
    <property type="match status" value="1"/>
</dbReference>
<name>A0A2S5T2F8_9BURK</name>
<organism evidence="13 14">
    <name type="scientific">Caldimonas thermodepolymerans</name>
    <dbReference type="NCBI Taxonomy" id="215580"/>
    <lineage>
        <taxon>Bacteria</taxon>
        <taxon>Pseudomonadati</taxon>
        <taxon>Pseudomonadota</taxon>
        <taxon>Betaproteobacteria</taxon>
        <taxon>Burkholderiales</taxon>
        <taxon>Sphaerotilaceae</taxon>
        <taxon>Caldimonas</taxon>
    </lineage>
</organism>
<evidence type="ECO:0000256" key="4">
    <source>
        <dbReference type="ARBA" id="ARBA00022553"/>
    </source>
</evidence>
<feature type="domain" description="PAS" evidence="11">
    <location>
        <begin position="29"/>
        <end position="82"/>
    </location>
</feature>
<evidence type="ECO:0000259" key="9">
    <source>
        <dbReference type="PROSITE" id="PS50109"/>
    </source>
</evidence>
<dbReference type="EMBL" id="PSNY01000015">
    <property type="protein sequence ID" value="PPE69132.1"/>
    <property type="molecule type" value="Genomic_DNA"/>
</dbReference>
<dbReference type="PANTHER" id="PTHR43047">
    <property type="entry name" value="TWO-COMPONENT HISTIDINE PROTEIN KINASE"/>
    <property type="match status" value="1"/>
</dbReference>
<dbReference type="Gene3D" id="3.40.50.2300">
    <property type="match status" value="1"/>
</dbReference>
<dbReference type="CDD" id="cd17580">
    <property type="entry name" value="REC_2_DhkD-like"/>
    <property type="match status" value="1"/>
</dbReference>
<dbReference type="InterPro" id="IPR011006">
    <property type="entry name" value="CheY-like_superfamily"/>
</dbReference>
<dbReference type="SMART" id="SM00387">
    <property type="entry name" value="HATPase_c"/>
    <property type="match status" value="1"/>
</dbReference>
<dbReference type="EC" id="2.7.13.3" evidence="3"/>
<evidence type="ECO:0000256" key="5">
    <source>
        <dbReference type="ARBA" id="ARBA00022679"/>
    </source>
</evidence>
<dbReference type="Pfam" id="PF13426">
    <property type="entry name" value="PAS_9"/>
    <property type="match status" value="1"/>
</dbReference>
<dbReference type="InterPro" id="IPR000700">
    <property type="entry name" value="PAS-assoc_C"/>
</dbReference>
<dbReference type="PROSITE" id="PS50112">
    <property type="entry name" value="PAS"/>
    <property type="match status" value="2"/>
</dbReference>
<dbReference type="Proteomes" id="UP000239406">
    <property type="component" value="Unassembled WGS sequence"/>
</dbReference>
<dbReference type="GO" id="GO:0000155">
    <property type="term" value="F:phosphorelay sensor kinase activity"/>
    <property type="evidence" value="ECO:0007669"/>
    <property type="project" value="InterPro"/>
</dbReference>
<dbReference type="InterPro" id="IPR003661">
    <property type="entry name" value="HisK_dim/P_dom"/>
</dbReference>
<dbReference type="FunFam" id="3.30.565.10:FF:000006">
    <property type="entry name" value="Sensor histidine kinase WalK"/>
    <property type="match status" value="1"/>
</dbReference>
<evidence type="ECO:0000256" key="8">
    <source>
        <dbReference type="SAM" id="MobiDB-lite"/>
    </source>
</evidence>
<keyword evidence="6 13" id="KW-0418">Kinase</keyword>
<reference evidence="13 14" key="1">
    <citation type="submission" date="2018-02" db="EMBL/GenBank/DDBJ databases">
        <title>Reclassifiation of [Polyangium] brachysporum DSM 7029 as Guopingzhaonella breviflexa gen. nov., sp. nov., a member of the family Comamonadaceae.</title>
        <authorList>
            <person name="Tang B."/>
        </authorList>
    </citation>
    <scope>NUCLEOTIDE SEQUENCE [LARGE SCALE GENOMIC DNA]</scope>
    <source>
        <strain evidence="13 14">DSM 15344</strain>
    </source>
</reference>
<dbReference type="InterPro" id="IPR001610">
    <property type="entry name" value="PAC"/>
</dbReference>
<dbReference type="InterPro" id="IPR003594">
    <property type="entry name" value="HATPase_dom"/>
</dbReference>
<feature type="region of interest" description="Disordered" evidence="8">
    <location>
        <begin position="1"/>
        <end position="22"/>
    </location>
</feature>
<dbReference type="Pfam" id="PF00512">
    <property type="entry name" value="HisKA"/>
    <property type="match status" value="1"/>
</dbReference>
<dbReference type="InterPro" id="IPR013656">
    <property type="entry name" value="PAS_4"/>
</dbReference>
<dbReference type="Gene3D" id="3.30.565.10">
    <property type="entry name" value="Histidine kinase-like ATPase, C-terminal domain"/>
    <property type="match status" value="1"/>
</dbReference>
<dbReference type="PROSITE" id="PS50110">
    <property type="entry name" value="RESPONSE_REGULATORY"/>
    <property type="match status" value="1"/>
</dbReference>
<evidence type="ECO:0000259" key="10">
    <source>
        <dbReference type="PROSITE" id="PS50110"/>
    </source>
</evidence>
<dbReference type="InterPro" id="IPR005467">
    <property type="entry name" value="His_kinase_dom"/>
</dbReference>
<feature type="modified residue" description="4-aspartylphosphate" evidence="7">
    <location>
        <position position="582"/>
    </location>
</feature>
<dbReference type="SUPFAM" id="SSF47384">
    <property type="entry name" value="Homodimeric domain of signal transducing histidine kinase"/>
    <property type="match status" value="1"/>
</dbReference>
<dbReference type="SMART" id="SM00086">
    <property type="entry name" value="PAC"/>
    <property type="match status" value="2"/>
</dbReference>